<evidence type="ECO:0000313" key="2">
    <source>
        <dbReference type="EMBL" id="CAB4140043.1"/>
    </source>
</evidence>
<evidence type="ECO:0000256" key="1">
    <source>
        <dbReference type="SAM" id="Phobius"/>
    </source>
</evidence>
<keyword evidence="1" id="KW-0472">Membrane</keyword>
<gene>
    <name evidence="2" type="ORF">UFOVP407_11</name>
</gene>
<accession>A0A6J5M397</accession>
<dbReference type="EMBL" id="LR796379">
    <property type="protein sequence ID" value="CAB4140043.1"/>
    <property type="molecule type" value="Genomic_DNA"/>
</dbReference>
<feature type="transmembrane region" description="Helical" evidence="1">
    <location>
        <begin position="7"/>
        <end position="29"/>
    </location>
</feature>
<reference evidence="2" key="1">
    <citation type="submission" date="2020-04" db="EMBL/GenBank/DDBJ databases">
        <authorList>
            <person name="Chiriac C."/>
            <person name="Salcher M."/>
            <person name="Ghai R."/>
            <person name="Kavagutti S V."/>
        </authorList>
    </citation>
    <scope>NUCLEOTIDE SEQUENCE</scope>
</reference>
<protein>
    <submittedName>
        <fullName evidence="2">Uncharacterized protein</fullName>
    </submittedName>
</protein>
<organism evidence="2">
    <name type="scientific">uncultured Caudovirales phage</name>
    <dbReference type="NCBI Taxonomy" id="2100421"/>
    <lineage>
        <taxon>Viruses</taxon>
        <taxon>Duplodnaviria</taxon>
        <taxon>Heunggongvirae</taxon>
        <taxon>Uroviricota</taxon>
        <taxon>Caudoviricetes</taxon>
        <taxon>Peduoviridae</taxon>
        <taxon>Maltschvirus</taxon>
        <taxon>Maltschvirus maltsch</taxon>
    </lineage>
</organism>
<sequence>MKRLFAAVIDVGLFVALIAAIMWTALAVLETVQ</sequence>
<keyword evidence="1" id="KW-0812">Transmembrane</keyword>
<proteinExistence type="predicted"/>
<keyword evidence="1" id="KW-1133">Transmembrane helix</keyword>
<name>A0A6J5M397_9CAUD</name>